<proteinExistence type="predicted"/>
<dbReference type="Pfam" id="PF00239">
    <property type="entry name" value="Resolvase"/>
    <property type="match status" value="1"/>
</dbReference>
<name>A0A9D2RZK3_9FIRM</name>
<evidence type="ECO:0000313" key="3">
    <source>
        <dbReference type="EMBL" id="HJB38582.1"/>
    </source>
</evidence>
<dbReference type="GO" id="GO:0000150">
    <property type="term" value="F:DNA strand exchange activity"/>
    <property type="evidence" value="ECO:0007669"/>
    <property type="project" value="InterPro"/>
</dbReference>
<dbReference type="GO" id="GO:0003677">
    <property type="term" value="F:DNA binding"/>
    <property type="evidence" value="ECO:0007669"/>
    <property type="project" value="InterPro"/>
</dbReference>
<dbReference type="InterPro" id="IPR050639">
    <property type="entry name" value="SSR_resolvase"/>
</dbReference>
<evidence type="ECO:0000259" key="1">
    <source>
        <dbReference type="PROSITE" id="PS51736"/>
    </source>
</evidence>
<organism evidence="3 4">
    <name type="scientific">Candidatus Acutalibacter ornithocaccae</name>
    <dbReference type="NCBI Taxonomy" id="2838416"/>
    <lineage>
        <taxon>Bacteria</taxon>
        <taxon>Bacillati</taxon>
        <taxon>Bacillota</taxon>
        <taxon>Clostridia</taxon>
        <taxon>Eubacteriales</taxon>
        <taxon>Acutalibacteraceae</taxon>
        <taxon>Acutalibacter</taxon>
    </lineage>
</organism>
<feature type="domain" description="Recombinase" evidence="2">
    <location>
        <begin position="189"/>
        <end position="315"/>
    </location>
</feature>
<reference evidence="3" key="1">
    <citation type="journal article" date="2021" name="PeerJ">
        <title>Extensive microbial diversity within the chicken gut microbiome revealed by metagenomics and culture.</title>
        <authorList>
            <person name="Gilroy R."/>
            <person name="Ravi A."/>
            <person name="Getino M."/>
            <person name="Pursley I."/>
            <person name="Horton D.L."/>
            <person name="Alikhan N.F."/>
            <person name="Baker D."/>
            <person name="Gharbi K."/>
            <person name="Hall N."/>
            <person name="Watson M."/>
            <person name="Adriaenssens E.M."/>
            <person name="Foster-Nyarko E."/>
            <person name="Jarju S."/>
            <person name="Secka A."/>
            <person name="Antonio M."/>
            <person name="Oren A."/>
            <person name="Chaudhuri R.R."/>
            <person name="La Ragione R."/>
            <person name="Hildebrand F."/>
            <person name="Pallen M.J."/>
        </authorList>
    </citation>
    <scope>NUCLEOTIDE SEQUENCE</scope>
    <source>
        <strain evidence="3">ChiBcolR8-3208</strain>
    </source>
</reference>
<evidence type="ECO:0000313" key="4">
    <source>
        <dbReference type="Proteomes" id="UP000824214"/>
    </source>
</evidence>
<dbReference type="PROSITE" id="PS51737">
    <property type="entry name" value="RECOMBINASE_DNA_BIND"/>
    <property type="match status" value="1"/>
</dbReference>
<evidence type="ECO:0000259" key="2">
    <source>
        <dbReference type="PROSITE" id="PS51737"/>
    </source>
</evidence>
<gene>
    <name evidence="3" type="ORF">H9942_11040</name>
</gene>
<dbReference type="Pfam" id="PF13408">
    <property type="entry name" value="Zn_ribbon_recom"/>
    <property type="match status" value="1"/>
</dbReference>
<dbReference type="InterPro" id="IPR038109">
    <property type="entry name" value="DNA_bind_recomb_sf"/>
</dbReference>
<dbReference type="AlphaFoldDB" id="A0A9D2RZK3"/>
<dbReference type="InterPro" id="IPR025827">
    <property type="entry name" value="Zn_ribbon_recom_dom"/>
</dbReference>
<dbReference type="Proteomes" id="UP000824214">
    <property type="component" value="Unassembled WGS sequence"/>
</dbReference>
<sequence>MKSAVPREPRKVTIIPATPKSIEPGKSSHQKLRVAAYCRVSTDSEEQINSYKNQLAYYTEKINSKTEWKFAGVYADEGITGTSMKHREDFKRMLRACREGRIDLILCKSVSRFGRNSVDVLRTIRTLRERNIGVLFEKEGVDTRTMNSELILAFHSAFSQSESESISGNVRWGLRKAYENGTIQIGPNLYGFRREKDGPVLVDEEKAAVIRQIAQWFLDGDSLHTIADKLAQRHILSPKGKETWSTATLRSLLTNEKYKGDALLQKTYRPSLFSDRAVQNDGDLPKYYVEGVLPRILEPEMFDHIQEELAKRSAKRPTSEKAKTPFGRYSGKYALSTLVVCGKCGALYRRVTWYRKGEKQIMWRCGTRLDGKANCPDSPTLEENKLQSAVMEAISKQYIHKDNALEVTMQSIRSVLTPETADSEYAIRTKINDLQKERKTLLATALAENDDGKYDFQFARIKRELEKLQSQLEGVQAVQKNQSVDEARMAEISALLEQFQESGLPFDNVLVRKVVDTVRVESAERLEVTFKDGNRRVVEHPGRN</sequence>
<dbReference type="InterPro" id="IPR006119">
    <property type="entry name" value="Resolv_N"/>
</dbReference>
<comment type="caution">
    <text evidence="3">The sequence shown here is derived from an EMBL/GenBank/DDBJ whole genome shotgun (WGS) entry which is preliminary data.</text>
</comment>
<dbReference type="Gene3D" id="3.90.1750.20">
    <property type="entry name" value="Putative Large Serine Recombinase, Chain B, Domain 2"/>
    <property type="match status" value="1"/>
</dbReference>
<dbReference type="PROSITE" id="PS51736">
    <property type="entry name" value="RECOMBINASES_3"/>
    <property type="match status" value="1"/>
</dbReference>
<dbReference type="Pfam" id="PF07508">
    <property type="entry name" value="Recombinase"/>
    <property type="match status" value="1"/>
</dbReference>
<dbReference type="PANTHER" id="PTHR30461">
    <property type="entry name" value="DNA-INVERTASE FROM LAMBDOID PROPHAGE"/>
    <property type="match status" value="1"/>
</dbReference>
<dbReference type="CDD" id="cd00338">
    <property type="entry name" value="Ser_Recombinase"/>
    <property type="match status" value="1"/>
</dbReference>
<dbReference type="SMART" id="SM00857">
    <property type="entry name" value="Resolvase"/>
    <property type="match status" value="1"/>
</dbReference>
<dbReference type="InterPro" id="IPR011109">
    <property type="entry name" value="DNA_bind_recombinase_dom"/>
</dbReference>
<protein>
    <submittedName>
        <fullName evidence="3">Recombinase family protein</fullName>
    </submittedName>
</protein>
<accession>A0A9D2RZK3</accession>
<dbReference type="EMBL" id="DWXZ01000233">
    <property type="protein sequence ID" value="HJB38582.1"/>
    <property type="molecule type" value="Genomic_DNA"/>
</dbReference>
<dbReference type="SUPFAM" id="SSF53041">
    <property type="entry name" value="Resolvase-like"/>
    <property type="match status" value="1"/>
</dbReference>
<dbReference type="InterPro" id="IPR036162">
    <property type="entry name" value="Resolvase-like_N_sf"/>
</dbReference>
<dbReference type="Gene3D" id="3.40.50.1390">
    <property type="entry name" value="Resolvase, N-terminal catalytic domain"/>
    <property type="match status" value="1"/>
</dbReference>
<feature type="domain" description="Resolvase/invertase-type recombinase catalytic" evidence="1">
    <location>
        <begin position="33"/>
        <end position="181"/>
    </location>
</feature>
<dbReference type="PANTHER" id="PTHR30461:SF23">
    <property type="entry name" value="DNA RECOMBINASE-RELATED"/>
    <property type="match status" value="1"/>
</dbReference>
<reference evidence="3" key="2">
    <citation type="submission" date="2021-04" db="EMBL/GenBank/DDBJ databases">
        <authorList>
            <person name="Gilroy R."/>
        </authorList>
    </citation>
    <scope>NUCLEOTIDE SEQUENCE</scope>
    <source>
        <strain evidence="3">ChiBcolR8-3208</strain>
    </source>
</reference>